<name>A0A9P1DAD7_9DINO</name>
<keyword evidence="6" id="KW-1185">Reference proteome</keyword>
<keyword evidence="2" id="KW-0472">Membrane</keyword>
<dbReference type="OrthoDB" id="427679at2759"/>
<reference evidence="3" key="1">
    <citation type="submission" date="2022-10" db="EMBL/GenBank/DDBJ databases">
        <authorList>
            <person name="Chen Y."/>
            <person name="Dougan E. K."/>
            <person name="Chan C."/>
            <person name="Rhodes N."/>
            <person name="Thang M."/>
        </authorList>
    </citation>
    <scope>NUCLEOTIDE SEQUENCE</scope>
</reference>
<evidence type="ECO:0000256" key="1">
    <source>
        <dbReference type="SAM" id="MobiDB-lite"/>
    </source>
</evidence>
<dbReference type="EMBL" id="CAMXCT020003713">
    <property type="protein sequence ID" value="CAL1159241.1"/>
    <property type="molecule type" value="Genomic_DNA"/>
</dbReference>
<feature type="transmembrane region" description="Helical" evidence="2">
    <location>
        <begin position="534"/>
        <end position="565"/>
    </location>
</feature>
<feature type="transmembrane region" description="Helical" evidence="2">
    <location>
        <begin position="363"/>
        <end position="382"/>
    </location>
</feature>
<gene>
    <name evidence="3" type="ORF">C1SCF055_LOCUS31553</name>
</gene>
<keyword evidence="2" id="KW-1133">Transmembrane helix</keyword>
<protein>
    <submittedName>
        <fullName evidence="5">HTTM domain-containing protein</fullName>
    </submittedName>
</protein>
<dbReference type="EMBL" id="CAMXCT030003713">
    <property type="protein sequence ID" value="CAL4793178.1"/>
    <property type="molecule type" value="Genomic_DNA"/>
</dbReference>
<organism evidence="3">
    <name type="scientific">Cladocopium goreaui</name>
    <dbReference type="NCBI Taxonomy" id="2562237"/>
    <lineage>
        <taxon>Eukaryota</taxon>
        <taxon>Sar</taxon>
        <taxon>Alveolata</taxon>
        <taxon>Dinophyceae</taxon>
        <taxon>Suessiales</taxon>
        <taxon>Symbiodiniaceae</taxon>
        <taxon>Cladocopium</taxon>
    </lineage>
</organism>
<dbReference type="EMBL" id="CAMXCT010003713">
    <property type="protein sequence ID" value="CAI4005866.1"/>
    <property type="molecule type" value="Genomic_DNA"/>
</dbReference>
<evidence type="ECO:0000313" key="3">
    <source>
        <dbReference type="EMBL" id="CAI4005866.1"/>
    </source>
</evidence>
<dbReference type="PANTHER" id="PTHR39535:SF2">
    <property type="entry name" value="HTTM DOMAIN-CONTAINING PROTEIN"/>
    <property type="match status" value="1"/>
</dbReference>
<feature type="transmembrane region" description="Helical" evidence="2">
    <location>
        <begin position="586"/>
        <end position="608"/>
    </location>
</feature>
<keyword evidence="2" id="KW-0812">Transmembrane</keyword>
<dbReference type="Proteomes" id="UP001152797">
    <property type="component" value="Unassembled WGS sequence"/>
</dbReference>
<proteinExistence type="predicted"/>
<dbReference type="PANTHER" id="PTHR39535">
    <property type="entry name" value="SPORULATION-DELAYING PROTEIN SDPB"/>
    <property type="match status" value="1"/>
</dbReference>
<accession>A0A9P1DAD7</accession>
<evidence type="ECO:0000313" key="4">
    <source>
        <dbReference type="EMBL" id="CAL1159241.1"/>
    </source>
</evidence>
<comment type="caution">
    <text evidence="3">The sequence shown here is derived from an EMBL/GenBank/DDBJ whole genome shotgun (WGS) entry which is preliminary data.</text>
</comment>
<evidence type="ECO:0000256" key="2">
    <source>
        <dbReference type="SAM" id="Phobius"/>
    </source>
</evidence>
<reference evidence="4" key="2">
    <citation type="submission" date="2024-04" db="EMBL/GenBank/DDBJ databases">
        <authorList>
            <person name="Chen Y."/>
            <person name="Shah S."/>
            <person name="Dougan E. K."/>
            <person name="Thang M."/>
            <person name="Chan C."/>
        </authorList>
    </citation>
    <scope>NUCLEOTIDE SEQUENCE [LARGE SCALE GENOMIC DNA]</scope>
</reference>
<dbReference type="AlphaFoldDB" id="A0A9P1DAD7"/>
<feature type="transmembrane region" description="Helical" evidence="2">
    <location>
        <begin position="394"/>
        <end position="414"/>
    </location>
</feature>
<feature type="region of interest" description="Disordered" evidence="1">
    <location>
        <begin position="1"/>
        <end position="66"/>
    </location>
</feature>
<sequence length="729" mass="79634">MDELEVQPTDLPTAPTVGSPPARKVTQEVSTTPMAPGNLDGQPLTVEQVPSEKKSPGRKGGGDEGSVVTWEAVTKGVWSRPPVVDADVTFLDWPHAAGASCVSANFAPRLAVSRREQISFSSSRRRRHRNGTLAEFVPGKPSCDADAARKRLAGGAAGSPGARDGNVSFVQRNTKALLACVMRRAAPCEAEIGRDPAVLPRVVYACRPFGRVRLSLSGEDPALDNLQVELMDAQRAESNRVVFQCREPLELPMRDAGGKAEQSSALLAERQGGQATWPVKGNHPEEAAEVKAAGADDGFYGLLGAWAPGSLQKMRLALCLVLLWDSYEKWSLVPAFYENEASTYPSFALEEDAGVAMVALNPFAYGAGVVWPRVLLCITALTACGMMRWRWCSVVAYLLESFVVLRNVYVSFIFDRYLLMALLFSSCLPYAKSGGFSWAMVMFRMQLAWIYLDAGYGKVMGEWNWSTEVPALAVYLQGAPFGRDLIHLDRQICRGLAVRLLTVVAAWVEVFVGPALLAAALAPGSWVGFLPFTIVVLLHIGIATCMEGGFAICLVACGTWLATLPEARHPPARCMDRGATVQLKRFGLGDATVLCWCLGTMAFALSGYPSQPGPLPTVLLLNRWQVFSGAERHLHWEVAPARLADDAVVDLWSWHNVSFTTPGYGRRGRWMSFPSTRPATERALEARFRYLCTEWNTAHPDVPVLKYQLFELWAPLGPDLEVLGDSEEL</sequence>
<evidence type="ECO:0000313" key="6">
    <source>
        <dbReference type="Proteomes" id="UP001152797"/>
    </source>
</evidence>
<evidence type="ECO:0000313" key="5">
    <source>
        <dbReference type="EMBL" id="CAL4793178.1"/>
    </source>
</evidence>
<dbReference type="InterPro" id="IPR052964">
    <property type="entry name" value="Sporulation_signal_mat"/>
</dbReference>
<feature type="transmembrane region" description="Helical" evidence="2">
    <location>
        <begin position="500"/>
        <end position="522"/>
    </location>
</feature>